<dbReference type="InterPro" id="IPR026791">
    <property type="entry name" value="DOCK"/>
</dbReference>
<dbReference type="InterPro" id="IPR027007">
    <property type="entry name" value="C2_DOCK-type_domain"/>
</dbReference>
<dbReference type="PROSITE" id="PS51650">
    <property type="entry name" value="C2_DOCK"/>
    <property type="match status" value="1"/>
</dbReference>
<dbReference type="GO" id="GO:0007520">
    <property type="term" value="P:myoblast fusion"/>
    <property type="evidence" value="ECO:0007669"/>
    <property type="project" value="TreeGrafter"/>
</dbReference>
<reference evidence="3" key="1">
    <citation type="submission" date="2025-08" db="UniProtKB">
        <authorList>
            <consortium name="Ensembl"/>
        </authorList>
    </citation>
    <scope>IDENTIFICATION</scope>
</reference>
<dbReference type="AlphaFoldDB" id="A0A8C0GXV4"/>
<dbReference type="Gene3D" id="2.60.40.150">
    <property type="entry name" value="C2 domain"/>
    <property type="match status" value="1"/>
</dbReference>
<evidence type="ECO:0000313" key="4">
    <source>
        <dbReference type="Proteomes" id="UP000694404"/>
    </source>
</evidence>
<organism evidence="3 4">
    <name type="scientific">Chelonoidis abingdonii</name>
    <name type="common">Abingdon island giant tortoise</name>
    <name type="synonym">Testudo abingdonii</name>
    <dbReference type="NCBI Taxonomy" id="106734"/>
    <lineage>
        <taxon>Eukaryota</taxon>
        <taxon>Metazoa</taxon>
        <taxon>Chordata</taxon>
        <taxon>Craniata</taxon>
        <taxon>Vertebrata</taxon>
        <taxon>Euteleostomi</taxon>
        <taxon>Archelosauria</taxon>
        <taxon>Testudinata</taxon>
        <taxon>Testudines</taxon>
        <taxon>Cryptodira</taxon>
        <taxon>Durocryptodira</taxon>
        <taxon>Testudinoidea</taxon>
        <taxon>Testudinidae</taxon>
        <taxon>Chelonoidis</taxon>
    </lineage>
</organism>
<dbReference type="Ensembl" id="ENSCABT00000011914.1">
    <property type="protein sequence ID" value="ENSCABP00000010882.1"/>
    <property type="gene ID" value="ENSCABG00000008118.1"/>
</dbReference>
<dbReference type="Pfam" id="PF14429">
    <property type="entry name" value="DOCK-C2"/>
    <property type="match status" value="1"/>
</dbReference>
<dbReference type="PANTHER" id="PTHR45653:SF6">
    <property type="entry name" value="DEDICATOR OF CYTOKINESIS PROTEIN 2"/>
    <property type="match status" value="1"/>
</dbReference>
<proteinExistence type="inferred from homology"/>
<dbReference type="InterPro" id="IPR056372">
    <property type="entry name" value="TPR_DOCK"/>
</dbReference>
<comment type="similarity">
    <text evidence="1">Belongs to the DOCK family.</text>
</comment>
<dbReference type="GO" id="GO:0005085">
    <property type="term" value="F:guanyl-nucleotide exchange factor activity"/>
    <property type="evidence" value="ECO:0007669"/>
    <property type="project" value="InterPro"/>
</dbReference>
<evidence type="ECO:0000256" key="1">
    <source>
        <dbReference type="PROSITE-ProRule" id="PRU00983"/>
    </source>
</evidence>
<gene>
    <name evidence="3" type="primary">DOCK2</name>
</gene>
<dbReference type="InterPro" id="IPR035892">
    <property type="entry name" value="C2_domain_sf"/>
</dbReference>
<dbReference type="GO" id="GO:0007264">
    <property type="term" value="P:small GTPase-mediated signal transduction"/>
    <property type="evidence" value="ECO:0007669"/>
    <property type="project" value="InterPro"/>
</dbReference>
<feature type="domain" description="C2 DOCK-type" evidence="2">
    <location>
        <begin position="1"/>
        <end position="106"/>
    </location>
</feature>
<keyword evidence="4" id="KW-1185">Reference proteome</keyword>
<evidence type="ECO:0000259" key="2">
    <source>
        <dbReference type="PROSITE" id="PS51650"/>
    </source>
</evidence>
<accession>A0A8C0GXV4</accession>
<evidence type="ECO:0000313" key="3">
    <source>
        <dbReference type="Ensembl" id="ENSCABP00000010882.1"/>
    </source>
</evidence>
<dbReference type="GO" id="GO:0005737">
    <property type="term" value="C:cytoplasm"/>
    <property type="evidence" value="ECO:0007669"/>
    <property type="project" value="TreeGrafter"/>
</dbReference>
<dbReference type="GO" id="GO:0016477">
    <property type="term" value="P:cell migration"/>
    <property type="evidence" value="ECO:0007669"/>
    <property type="project" value="TreeGrafter"/>
</dbReference>
<dbReference type="PANTHER" id="PTHR45653">
    <property type="entry name" value="DEDICATOR OF CYTOKINESIS"/>
    <property type="match status" value="1"/>
</dbReference>
<name>A0A8C0GXV4_CHEAB</name>
<reference evidence="3" key="2">
    <citation type="submission" date="2025-09" db="UniProtKB">
        <authorList>
            <consortium name="Ensembl"/>
        </authorList>
    </citation>
    <scope>IDENTIFICATION</scope>
</reference>
<protein>
    <submittedName>
        <fullName evidence="3">Dedicator of cytokinesis 2</fullName>
    </submittedName>
</protein>
<dbReference type="GO" id="GO:0005886">
    <property type="term" value="C:plasma membrane"/>
    <property type="evidence" value="ECO:0007669"/>
    <property type="project" value="TreeGrafter"/>
</dbReference>
<dbReference type="GeneTree" id="ENSGT00940000154903"/>
<dbReference type="Proteomes" id="UP000694404">
    <property type="component" value="Unplaced"/>
</dbReference>
<sequence>MQRIHLRFMFRHRSSQESKDKSEKNFAMAYVKLMKEDGTTLQDGSHELVVLKGDSKKMEDAGAYLTLPSCRQHVENKGLTLSRSASSVGGLSVSTRDAFSISTLVCSTKLTQNGTQFRFLCKRLKKEFEESMRRLFESINNLMKSQYKTTILLQVAALKYIPSVLQDVETVFDGKLLSQLLYEFYTCIPPVKLQKQKVQSMNEIVRSNLFKKQECRDILLPVITKELKELLEHREEQQLQLQEKKYCVELLNSILEVLSYQDAESTYHHIQELMVQLLRTVNRTVISMGRDDTLIVKTVCDKKLSHEEIQWEILKGNITFF</sequence>
<dbReference type="GO" id="GO:0031267">
    <property type="term" value="F:small GTPase binding"/>
    <property type="evidence" value="ECO:0007669"/>
    <property type="project" value="TreeGrafter"/>
</dbReference>
<dbReference type="Pfam" id="PF23554">
    <property type="entry name" value="TPR_DOCK"/>
    <property type="match status" value="1"/>
</dbReference>